<dbReference type="SFLD" id="SFLDS00029">
    <property type="entry name" value="Radical_SAM"/>
    <property type="match status" value="1"/>
</dbReference>
<evidence type="ECO:0000259" key="6">
    <source>
        <dbReference type="PROSITE" id="PS51332"/>
    </source>
</evidence>
<dbReference type="Gene3D" id="3.20.20.70">
    <property type="entry name" value="Aldolase class I"/>
    <property type="match status" value="1"/>
</dbReference>
<dbReference type="SFLD" id="SFLDG01082">
    <property type="entry name" value="B12-binding_domain_containing"/>
    <property type="match status" value="1"/>
</dbReference>
<dbReference type="Pfam" id="PF04055">
    <property type="entry name" value="Radical_SAM"/>
    <property type="match status" value="1"/>
</dbReference>
<dbReference type="InterPro" id="IPR036724">
    <property type="entry name" value="Cobalamin-bd_sf"/>
</dbReference>
<comment type="caution">
    <text evidence="8">The sequence shown here is derived from an EMBL/GenBank/DDBJ whole genome shotgun (WGS) entry which is preliminary data.</text>
</comment>
<evidence type="ECO:0000256" key="1">
    <source>
        <dbReference type="ARBA" id="ARBA00001966"/>
    </source>
</evidence>
<keyword evidence="3" id="KW-0479">Metal-binding</keyword>
<dbReference type="CDD" id="cd01335">
    <property type="entry name" value="Radical_SAM"/>
    <property type="match status" value="1"/>
</dbReference>
<keyword evidence="5" id="KW-0411">Iron-sulfur</keyword>
<reference evidence="8 9" key="1">
    <citation type="submission" date="2018-06" db="EMBL/GenBank/DDBJ databases">
        <title>Extensive metabolic versatility and redundancy in microbially diverse, dynamic hydrothermal sediments.</title>
        <authorList>
            <person name="Dombrowski N."/>
            <person name="Teske A."/>
            <person name="Baker B.J."/>
        </authorList>
    </citation>
    <scope>NUCLEOTIDE SEQUENCE [LARGE SCALE GENOMIC DNA]</scope>
    <source>
        <strain evidence="8">B10_G13</strain>
    </source>
</reference>
<dbReference type="GO" id="GO:0003824">
    <property type="term" value="F:catalytic activity"/>
    <property type="evidence" value="ECO:0007669"/>
    <property type="project" value="InterPro"/>
</dbReference>
<dbReference type="Gene3D" id="3.40.50.280">
    <property type="entry name" value="Cobalamin-binding domain"/>
    <property type="match status" value="1"/>
</dbReference>
<dbReference type="InterPro" id="IPR006158">
    <property type="entry name" value="Cobalamin-bd"/>
</dbReference>
<dbReference type="EMBL" id="QNBD01000027">
    <property type="protein sequence ID" value="RKX72355.1"/>
    <property type="molecule type" value="Genomic_DNA"/>
</dbReference>
<keyword evidence="4" id="KW-0408">Iron</keyword>
<dbReference type="InterPro" id="IPR013785">
    <property type="entry name" value="Aldolase_TIM"/>
</dbReference>
<feature type="domain" description="Radical SAM core" evidence="7">
    <location>
        <begin position="200"/>
        <end position="427"/>
    </location>
</feature>
<evidence type="ECO:0000256" key="2">
    <source>
        <dbReference type="ARBA" id="ARBA00022691"/>
    </source>
</evidence>
<dbReference type="GO" id="GO:0031419">
    <property type="term" value="F:cobalamin binding"/>
    <property type="evidence" value="ECO:0007669"/>
    <property type="project" value="InterPro"/>
</dbReference>
<dbReference type="Pfam" id="PF02310">
    <property type="entry name" value="B12-binding"/>
    <property type="match status" value="1"/>
</dbReference>
<dbReference type="SUPFAM" id="SSF52242">
    <property type="entry name" value="Cobalamin (vitamin B12)-binding domain"/>
    <property type="match status" value="1"/>
</dbReference>
<dbReference type="AlphaFoldDB" id="A0A660SNF6"/>
<evidence type="ECO:0000313" key="8">
    <source>
        <dbReference type="EMBL" id="RKX72355.1"/>
    </source>
</evidence>
<evidence type="ECO:0000256" key="5">
    <source>
        <dbReference type="ARBA" id="ARBA00023014"/>
    </source>
</evidence>
<sequence>MPKTRQQSIKKILSINPWVTDFAFYDLWFKPVGLLYLSTILKNYGMDVSFIDCIQKYIGKRKYGKGKIYHEEIALPEVLNKFKMRYFRYGITENEFENKLKEIDKPDIILITSFMTYWYPGILLTAKTLKKYFPDTKIVLGGIYATLLPEHARALENIDYVITGNNFNSIIDSIFEVLNIRKGTFPGINTLDDLPFIDYSLYKSLDSITTVNSLGCPFRCTYCASSILYKKFQYKSSKYINNEFKRYMAYNVSDITFYDDAFLMHPEIIKILKILKLFPFKYHLPNGVHAKFITPRIAKLLFDAGFKTIRIGYEVYDSLLQNKMGGKVTNKILKNAIGYLNNAGYFSGEIGVYVLGGHPKIPINALENSIKYLSDMGVRIYISEYSPVPKTPDGKLYYKKESDPLLTNNSLRRFINDKDKEKYFDLKCFIRIHNSKVAGNHPATY</sequence>
<organism evidence="8 9">
    <name type="scientific">candidate division TA06 bacterium</name>
    <dbReference type="NCBI Taxonomy" id="2250710"/>
    <lineage>
        <taxon>Bacteria</taxon>
        <taxon>Bacteria division TA06</taxon>
    </lineage>
</organism>
<dbReference type="SUPFAM" id="SSF102114">
    <property type="entry name" value="Radical SAM enzymes"/>
    <property type="match status" value="1"/>
</dbReference>
<protein>
    <submittedName>
        <fullName evidence="8">Uncharacterized protein</fullName>
    </submittedName>
</protein>
<dbReference type="InterPro" id="IPR058240">
    <property type="entry name" value="rSAM_sf"/>
</dbReference>
<dbReference type="PANTHER" id="PTHR43409">
    <property type="entry name" value="ANAEROBIC MAGNESIUM-PROTOPORPHYRIN IX MONOMETHYL ESTER CYCLASE-RELATED"/>
    <property type="match status" value="1"/>
</dbReference>
<dbReference type="PROSITE" id="PS51918">
    <property type="entry name" value="RADICAL_SAM"/>
    <property type="match status" value="1"/>
</dbReference>
<keyword evidence="2" id="KW-0949">S-adenosyl-L-methionine</keyword>
<evidence type="ECO:0000256" key="4">
    <source>
        <dbReference type="ARBA" id="ARBA00023004"/>
    </source>
</evidence>
<dbReference type="Proteomes" id="UP000271125">
    <property type="component" value="Unassembled WGS sequence"/>
</dbReference>
<dbReference type="PROSITE" id="PS51332">
    <property type="entry name" value="B12_BINDING"/>
    <property type="match status" value="1"/>
</dbReference>
<proteinExistence type="predicted"/>
<dbReference type="GO" id="GO:0005829">
    <property type="term" value="C:cytosol"/>
    <property type="evidence" value="ECO:0007669"/>
    <property type="project" value="TreeGrafter"/>
</dbReference>
<dbReference type="PANTHER" id="PTHR43409:SF15">
    <property type="entry name" value="PUTATIVE-RELATED"/>
    <property type="match status" value="1"/>
</dbReference>
<dbReference type="InterPro" id="IPR051198">
    <property type="entry name" value="BchE-like"/>
</dbReference>
<evidence type="ECO:0000259" key="7">
    <source>
        <dbReference type="PROSITE" id="PS51918"/>
    </source>
</evidence>
<name>A0A660SNF6_UNCT6</name>
<dbReference type="InterPro" id="IPR007197">
    <property type="entry name" value="rSAM"/>
</dbReference>
<accession>A0A660SNF6</accession>
<dbReference type="SMART" id="SM00729">
    <property type="entry name" value="Elp3"/>
    <property type="match status" value="1"/>
</dbReference>
<comment type="cofactor">
    <cofactor evidence="1">
        <name>[4Fe-4S] cluster</name>
        <dbReference type="ChEBI" id="CHEBI:49883"/>
    </cofactor>
</comment>
<evidence type="ECO:0000313" key="9">
    <source>
        <dbReference type="Proteomes" id="UP000271125"/>
    </source>
</evidence>
<evidence type="ECO:0000256" key="3">
    <source>
        <dbReference type="ARBA" id="ARBA00022723"/>
    </source>
</evidence>
<feature type="domain" description="B12-binding" evidence="6">
    <location>
        <begin position="16"/>
        <end position="185"/>
    </location>
</feature>
<dbReference type="GO" id="GO:0046872">
    <property type="term" value="F:metal ion binding"/>
    <property type="evidence" value="ECO:0007669"/>
    <property type="project" value="UniProtKB-KW"/>
</dbReference>
<dbReference type="GO" id="GO:0051536">
    <property type="term" value="F:iron-sulfur cluster binding"/>
    <property type="evidence" value="ECO:0007669"/>
    <property type="project" value="UniProtKB-KW"/>
</dbReference>
<gene>
    <name evidence="8" type="ORF">DRP43_01005</name>
</gene>
<dbReference type="InterPro" id="IPR006638">
    <property type="entry name" value="Elp3/MiaA/NifB-like_rSAM"/>
</dbReference>